<organism evidence="1 2">
    <name type="scientific">Caulifigura coniformis</name>
    <dbReference type="NCBI Taxonomy" id="2527983"/>
    <lineage>
        <taxon>Bacteria</taxon>
        <taxon>Pseudomonadati</taxon>
        <taxon>Planctomycetota</taxon>
        <taxon>Planctomycetia</taxon>
        <taxon>Planctomycetales</taxon>
        <taxon>Planctomycetaceae</taxon>
        <taxon>Caulifigura</taxon>
    </lineage>
</organism>
<keyword evidence="2" id="KW-1185">Reference proteome</keyword>
<dbReference type="Proteomes" id="UP000315700">
    <property type="component" value="Chromosome"/>
</dbReference>
<reference evidence="1 2" key="1">
    <citation type="submission" date="2019-02" db="EMBL/GenBank/DDBJ databases">
        <title>Deep-cultivation of Planctomycetes and their phenomic and genomic characterization uncovers novel biology.</title>
        <authorList>
            <person name="Wiegand S."/>
            <person name="Jogler M."/>
            <person name="Boedeker C."/>
            <person name="Pinto D."/>
            <person name="Vollmers J."/>
            <person name="Rivas-Marin E."/>
            <person name="Kohn T."/>
            <person name="Peeters S.H."/>
            <person name="Heuer A."/>
            <person name="Rast P."/>
            <person name="Oberbeckmann S."/>
            <person name="Bunk B."/>
            <person name="Jeske O."/>
            <person name="Meyerdierks A."/>
            <person name="Storesund J.E."/>
            <person name="Kallscheuer N."/>
            <person name="Luecker S."/>
            <person name="Lage O.M."/>
            <person name="Pohl T."/>
            <person name="Merkel B.J."/>
            <person name="Hornburger P."/>
            <person name="Mueller R.-W."/>
            <person name="Bruemmer F."/>
            <person name="Labrenz M."/>
            <person name="Spormann A.M."/>
            <person name="Op den Camp H."/>
            <person name="Overmann J."/>
            <person name="Amann R."/>
            <person name="Jetten M.S.M."/>
            <person name="Mascher T."/>
            <person name="Medema M.H."/>
            <person name="Devos D.P."/>
            <person name="Kaster A.-K."/>
            <person name="Ovreas L."/>
            <person name="Rohde M."/>
            <person name="Galperin M.Y."/>
            <person name="Jogler C."/>
        </authorList>
    </citation>
    <scope>NUCLEOTIDE SEQUENCE [LARGE SCALE GENOMIC DNA]</scope>
    <source>
        <strain evidence="1 2">Pan44</strain>
    </source>
</reference>
<dbReference type="AlphaFoldDB" id="A0A517SLV7"/>
<proteinExistence type="predicted"/>
<dbReference type="EMBL" id="CP036271">
    <property type="protein sequence ID" value="QDT57101.1"/>
    <property type="molecule type" value="Genomic_DNA"/>
</dbReference>
<accession>A0A517SLV7</accession>
<sequence>MTQQNQPIRRLRIGNIGAAIFENRTEEGKTFYNVQFTRGYRTDDGWKNTRSFGKDDLLAHAKLCDQAHSWICEQLQAEPSESIGDSEE</sequence>
<dbReference type="OrthoDB" id="9797435at2"/>
<evidence type="ECO:0000313" key="1">
    <source>
        <dbReference type="EMBL" id="QDT57101.1"/>
    </source>
</evidence>
<dbReference type="InParanoid" id="A0A517SLV7"/>
<dbReference type="RefSeq" id="WP_145034488.1">
    <property type="nucleotide sequence ID" value="NZ_CP036271.1"/>
</dbReference>
<protein>
    <submittedName>
        <fullName evidence="1">Uncharacterized protein</fullName>
    </submittedName>
</protein>
<name>A0A517SLV7_9PLAN</name>
<gene>
    <name evidence="1" type="ORF">Pan44_51670</name>
</gene>
<dbReference type="KEGG" id="ccos:Pan44_51670"/>
<evidence type="ECO:0000313" key="2">
    <source>
        <dbReference type="Proteomes" id="UP000315700"/>
    </source>
</evidence>